<dbReference type="InterPro" id="IPR029063">
    <property type="entry name" value="SAM-dependent_MTases_sf"/>
</dbReference>
<evidence type="ECO:0000313" key="1">
    <source>
        <dbReference type="EMBL" id="MCG2419687.1"/>
    </source>
</evidence>
<dbReference type="EMBL" id="JAIRBA010000024">
    <property type="protein sequence ID" value="MCG2419687.1"/>
    <property type="molecule type" value="Genomic_DNA"/>
</dbReference>
<dbReference type="GO" id="GO:0032259">
    <property type="term" value="P:methylation"/>
    <property type="evidence" value="ECO:0007669"/>
    <property type="project" value="UniProtKB-KW"/>
</dbReference>
<reference evidence="1" key="1">
    <citation type="submission" date="2021-09" db="EMBL/GenBank/DDBJ databases">
        <title>Genome of Aequorivita sp. strain F47161.</title>
        <authorList>
            <person name="Wang Y."/>
        </authorList>
    </citation>
    <scope>NUCLEOTIDE SEQUENCE</scope>
    <source>
        <strain evidence="1">F47161</strain>
    </source>
</reference>
<sequence length="193" mass="22787">MADAYYFVCDSCGAYVKDKKYYLSPEEEKARYLTHENNLDDAGYKKFTSPITEAILKNQNAEQLGLDYGCGTGPVISKQLRDKKFQVNLYDPFFRVNTSYLNHCYDYIFSCEVFEHFHKPKEEIEKLLGILKPGGRLYIMTHIYNSEIDFEGWYYRNDPTHVFIYTFKTMAFIANTYNLKVEVMTDRLLIGRW</sequence>
<protein>
    <submittedName>
        <fullName evidence="1">Class I SAM-dependent methyltransferase</fullName>
    </submittedName>
</protein>
<dbReference type="AlphaFoldDB" id="A0A9X1U3X4"/>
<dbReference type="GO" id="GO:0008168">
    <property type="term" value="F:methyltransferase activity"/>
    <property type="evidence" value="ECO:0007669"/>
    <property type="project" value="UniProtKB-KW"/>
</dbReference>
<dbReference type="CDD" id="cd02440">
    <property type="entry name" value="AdoMet_MTases"/>
    <property type="match status" value="1"/>
</dbReference>
<dbReference type="Proteomes" id="UP001139461">
    <property type="component" value="Unassembled WGS sequence"/>
</dbReference>
<organism evidence="1 2">
    <name type="scientific">Aequorivita vitellina</name>
    <dbReference type="NCBI Taxonomy" id="2874475"/>
    <lineage>
        <taxon>Bacteria</taxon>
        <taxon>Pseudomonadati</taxon>
        <taxon>Bacteroidota</taxon>
        <taxon>Flavobacteriia</taxon>
        <taxon>Flavobacteriales</taxon>
        <taxon>Flavobacteriaceae</taxon>
        <taxon>Aequorivita</taxon>
    </lineage>
</organism>
<name>A0A9X1U3X4_9FLAO</name>
<comment type="caution">
    <text evidence="1">The sequence shown here is derived from an EMBL/GenBank/DDBJ whole genome shotgun (WGS) entry which is preliminary data.</text>
</comment>
<gene>
    <name evidence="1" type="ORF">K8089_11695</name>
</gene>
<dbReference type="Gene3D" id="3.40.50.150">
    <property type="entry name" value="Vaccinia Virus protein VP39"/>
    <property type="match status" value="1"/>
</dbReference>
<keyword evidence="1" id="KW-0489">Methyltransferase</keyword>
<dbReference type="SUPFAM" id="SSF53335">
    <property type="entry name" value="S-adenosyl-L-methionine-dependent methyltransferases"/>
    <property type="match status" value="1"/>
</dbReference>
<accession>A0A9X1U3X4</accession>
<keyword evidence="1" id="KW-0808">Transferase</keyword>
<keyword evidence="2" id="KW-1185">Reference proteome</keyword>
<proteinExistence type="predicted"/>
<dbReference type="Pfam" id="PF13489">
    <property type="entry name" value="Methyltransf_23"/>
    <property type="match status" value="1"/>
</dbReference>
<evidence type="ECO:0000313" key="2">
    <source>
        <dbReference type="Proteomes" id="UP001139461"/>
    </source>
</evidence>